<dbReference type="InterPro" id="IPR012495">
    <property type="entry name" value="TadE-like_dom"/>
</dbReference>
<name>A0A081RER4_SPHCR</name>
<dbReference type="EMBL" id="JFHR01000019">
    <property type="protein sequence ID" value="KEQ53687.1"/>
    <property type="molecule type" value="Genomic_DNA"/>
</dbReference>
<dbReference type="AlphaFoldDB" id="A0A081RER4"/>
<feature type="transmembrane region" description="Helical" evidence="1">
    <location>
        <begin position="12"/>
        <end position="35"/>
    </location>
</feature>
<keyword evidence="1" id="KW-0812">Transmembrane</keyword>
<evidence type="ECO:0000313" key="3">
    <source>
        <dbReference type="EMBL" id="KEQ53687.1"/>
    </source>
</evidence>
<accession>A0A081RER4</accession>
<evidence type="ECO:0000256" key="1">
    <source>
        <dbReference type="SAM" id="Phobius"/>
    </source>
</evidence>
<dbReference type="OrthoDB" id="7407543at2"/>
<dbReference type="Proteomes" id="UP000028411">
    <property type="component" value="Unassembled WGS sequence"/>
</dbReference>
<feature type="domain" description="TadE-like" evidence="2">
    <location>
        <begin position="10"/>
        <end position="52"/>
    </location>
</feature>
<keyword evidence="1" id="KW-0472">Membrane</keyword>
<evidence type="ECO:0000313" key="4">
    <source>
        <dbReference type="Proteomes" id="UP000028411"/>
    </source>
</evidence>
<dbReference type="Pfam" id="PF07811">
    <property type="entry name" value="TadE"/>
    <property type="match status" value="1"/>
</dbReference>
<keyword evidence="1" id="KW-1133">Transmembrane helix</keyword>
<organism evidence="3 4">
    <name type="scientific">Sphingobium chlorophenolicum</name>
    <dbReference type="NCBI Taxonomy" id="46429"/>
    <lineage>
        <taxon>Bacteria</taxon>
        <taxon>Pseudomonadati</taxon>
        <taxon>Pseudomonadota</taxon>
        <taxon>Alphaproteobacteria</taxon>
        <taxon>Sphingomonadales</taxon>
        <taxon>Sphingomonadaceae</taxon>
        <taxon>Sphingobium</taxon>
    </lineage>
</organism>
<comment type="caution">
    <text evidence="3">The sequence shown here is derived from an EMBL/GenBank/DDBJ whole genome shotgun (WGS) entry which is preliminary data.</text>
</comment>
<reference evidence="3 4" key="1">
    <citation type="submission" date="2014-02" db="EMBL/GenBank/DDBJ databases">
        <title>Whole genome sequence of Sphingobium chlorophenolicum NBRC 16172.</title>
        <authorList>
            <person name="Gan H.M."/>
            <person name="Gan H.Y."/>
            <person name="Chew T.H."/>
            <person name="Savka M.A."/>
        </authorList>
    </citation>
    <scope>NUCLEOTIDE SEQUENCE [LARGE SCALE GENOMIC DNA]</scope>
    <source>
        <strain evidence="3 4">NBRC 16172</strain>
    </source>
</reference>
<evidence type="ECO:0000259" key="2">
    <source>
        <dbReference type="Pfam" id="PF07811"/>
    </source>
</evidence>
<sequence>MMRLIRNERGAAAIEFVLALPPFLILLMGAIQLGVIACARTGLQHAVDEGARYASIYPTPTDAQITAKVNACEFGLDPAYTNNPNITHGTQYGVAYTEITMTYSRPLNFIVFQTAPLSISYTRRSY</sequence>
<dbReference type="PATRIC" id="fig|46429.4.peg.2058"/>
<dbReference type="RefSeq" id="WP_037451027.1">
    <property type="nucleotide sequence ID" value="NZ_JFHR01000019.1"/>
</dbReference>
<protein>
    <submittedName>
        <fullName evidence="3">TadE family protein</fullName>
    </submittedName>
</protein>
<gene>
    <name evidence="3" type="ORF">BV95_02087</name>
</gene>
<dbReference type="eggNOG" id="COG4961">
    <property type="taxonomic scope" value="Bacteria"/>
</dbReference>
<proteinExistence type="predicted"/>